<evidence type="ECO:0000313" key="2">
    <source>
        <dbReference type="Proteomes" id="UP001548189"/>
    </source>
</evidence>
<comment type="caution">
    <text evidence="1">The sequence shown here is derived from an EMBL/GenBank/DDBJ whole genome shotgun (WGS) entry which is preliminary data.</text>
</comment>
<dbReference type="SUPFAM" id="SSF47781">
    <property type="entry name" value="RuvA domain 2-like"/>
    <property type="match status" value="2"/>
</dbReference>
<dbReference type="Pfam" id="PF22706">
    <property type="entry name" value="Tex_central_region"/>
    <property type="match status" value="1"/>
</dbReference>
<dbReference type="InterPro" id="IPR003029">
    <property type="entry name" value="S1_domain"/>
</dbReference>
<dbReference type="SUPFAM" id="SSF50249">
    <property type="entry name" value="Nucleic acid-binding proteins"/>
    <property type="match status" value="1"/>
</dbReference>
<dbReference type="Gene3D" id="1.10.3500.10">
    <property type="entry name" value="Tex N-terminal region-like"/>
    <property type="match status" value="1"/>
</dbReference>
<dbReference type="InterPro" id="IPR018974">
    <property type="entry name" value="Tex-like_N"/>
</dbReference>
<keyword evidence="2" id="KW-1185">Reference proteome</keyword>
<dbReference type="InterPro" id="IPR041692">
    <property type="entry name" value="HHH_9"/>
</dbReference>
<dbReference type="CDD" id="cd05685">
    <property type="entry name" value="S1_Tex"/>
    <property type="match status" value="1"/>
</dbReference>
<dbReference type="InterPro" id="IPR044146">
    <property type="entry name" value="S1_Tex"/>
</dbReference>
<dbReference type="InterPro" id="IPR006641">
    <property type="entry name" value="YqgF/RNaseH-like_dom"/>
</dbReference>
<reference evidence="1 2" key="1">
    <citation type="submission" date="2024-06" db="EMBL/GenBank/DDBJ databases">
        <authorList>
            <person name="Li F."/>
        </authorList>
    </citation>
    <scope>NUCLEOTIDE SEQUENCE [LARGE SCALE GENOMIC DNA]</scope>
    <source>
        <strain evidence="1 2">GXAS 311</strain>
    </source>
</reference>
<accession>A0ABV2BVA3</accession>
<dbReference type="PANTHER" id="PTHR10724:SF10">
    <property type="entry name" value="S1 RNA-BINDING DOMAIN-CONTAINING PROTEIN 1"/>
    <property type="match status" value="1"/>
</dbReference>
<dbReference type="Pfam" id="PF00575">
    <property type="entry name" value="S1"/>
    <property type="match status" value="1"/>
</dbReference>
<sequence>MFNIAEKIARELSVDTAQVVATINLLDEGASVPFVARYRKEVTGGLDDSQLRDLEERLGYLRELEDRRQVILKSVEEQEKLSPELKLSIENAETKSELEDLYLPYKPKRRTKAQIAREAGLEPLAQQLLDNPQLNPEETAQAYIDADKGVPDEKAALDGAKQILMENFAENATLLAAIRQYLQEHALVRSTVISGKEEEGHKFSDYFEYSEKLDKIPSHRALALFRGRNEGIISLELIVDEAMLKDEKARNYAQHLIFKHAGIELQGRPADDWLQTVVLWTWRVKLHNFFETELLGKLREEAETQAIGVFANNLRDLLMAAPAGKFATMGMDPGLRTGVKVVVVDDTGKLLTQSTIFPHAPQNQWDASLAKLATICQLNKVKLVSIGNGTASRETDRLVAELMKKHPELGLQKIVVSEAGASVYSASKLASEEFPDLDVTYRGAVSIARRLQDPLAELVKIEPKAIGVGQYQHDVSQSQLSKMLASVVEDCVNAVGVDLNTASAPLLTYVSGLNKTLAQNIIRFREQNGRFANRQQLTEVERLGPKAFEQAAGFLRITDGDNALDKSGVHPETYPIVEKMLAKIQSNIDAVMGNKTVLNQLNAADYVEEKFGLPTITDILSELEKPGRDPRGDFKAAKFKEGVEKIADLSNGMALEGTVTNVTDFGAFVDIGVHQDGLVHISVMSDKFIANPRDVVKTGDIVKVHVIDVDAKRKRISLSMVGPNPEVAPRAGGKNQGNDKDKRSFKPKNTAKKPKPVNSAFGMALADALKGKK</sequence>
<organism evidence="1 2">
    <name type="scientific">Aliikangiella maris</name>
    <dbReference type="NCBI Taxonomy" id="3162458"/>
    <lineage>
        <taxon>Bacteria</taxon>
        <taxon>Pseudomonadati</taxon>
        <taxon>Pseudomonadota</taxon>
        <taxon>Gammaproteobacteria</taxon>
        <taxon>Oceanospirillales</taxon>
        <taxon>Pleioneaceae</taxon>
        <taxon>Aliikangiella</taxon>
    </lineage>
</organism>
<dbReference type="PANTHER" id="PTHR10724">
    <property type="entry name" value="30S RIBOSOMAL PROTEIN S1"/>
    <property type="match status" value="1"/>
</dbReference>
<dbReference type="Proteomes" id="UP001548189">
    <property type="component" value="Unassembled WGS sequence"/>
</dbReference>
<evidence type="ECO:0000313" key="1">
    <source>
        <dbReference type="EMBL" id="MET1255857.1"/>
    </source>
</evidence>
<dbReference type="InterPro" id="IPR037027">
    <property type="entry name" value="YqgF/RNaseH-like_dom_sf"/>
</dbReference>
<dbReference type="InterPro" id="IPR032639">
    <property type="entry name" value="Tex_YqgF"/>
</dbReference>
<name>A0ABV2BVA3_9GAMM</name>
<dbReference type="InterPro" id="IPR010994">
    <property type="entry name" value="RuvA_2-like"/>
</dbReference>
<dbReference type="InterPro" id="IPR023319">
    <property type="entry name" value="Tex-like_HTH_dom_sf"/>
</dbReference>
<dbReference type="Pfam" id="PF16921">
    <property type="entry name" value="Tex_YqgF"/>
    <property type="match status" value="1"/>
</dbReference>
<dbReference type="InterPro" id="IPR012340">
    <property type="entry name" value="NA-bd_OB-fold"/>
</dbReference>
<dbReference type="InterPro" id="IPR012337">
    <property type="entry name" value="RNaseH-like_sf"/>
</dbReference>
<proteinExistence type="predicted"/>
<dbReference type="EMBL" id="JBEVCJ010000014">
    <property type="protein sequence ID" value="MET1255857.1"/>
    <property type="molecule type" value="Genomic_DNA"/>
</dbReference>
<dbReference type="Pfam" id="PF17674">
    <property type="entry name" value="HHH_9"/>
    <property type="match status" value="1"/>
</dbReference>
<dbReference type="SUPFAM" id="SSF158832">
    <property type="entry name" value="Tex N-terminal region-like"/>
    <property type="match status" value="1"/>
</dbReference>
<dbReference type="Gene3D" id="1.10.10.650">
    <property type="entry name" value="RuvA domain 2-like"/>
    <property type="match status" value="1"/>
</dbReference>
<dbReference type="Pfam" id="PF12836">
    <property type="entry name" value="HHH_3"/>
    <property type="match status" value="1"/>
</dbReference>
<dbReference type="PROSITE" id="PS50126">
    <property type="entry name" value="S1"/>
    <property type="match status" value="1"/>
</dbReference>
<dbReference type="Gene3D" id="3.30.420.140">
    <property type="entry name" value="YqgF/RNase H-like domain"/>
    <property type="match status" value="1"/>
</dbReference>
<dbReference type="InterPro" id="IPR050437">
    <property type="entry name" value="Ribos_protein_bS1-like"/>
</dbReference>
<dbReference type="Gene3D" id="2.40.50.140">
    <property type="entry name" value="Nucleic acid-binding proteins"/>
    <property type="match status" value="1"/>
</dbReference>
<dbReference type="Gene3D" id="1.10.150.310">
    <property type="entry name" value="Tex RuvX-like domain-like"/>
    <property type="match status" value="1"/>
</dbReference>
<dbReference type="SUPFAM" id="SSF53098">
    <property type="entry name" value="Ribonuclease H-like"/>
    <property type="match status" value="1"/>
</dbReference>
<gene>
    <name evidence="1" type="ORF">ABVT43_12025</name>
</gene>
<dbReference type="InterPro" id="IPR023323">
    <property type="entry name" value="Tex-like_dom_sf"/>
</dbReference>
<dbReference type="SMART" id="SM00316">
    <property type="entry name" value="S1"/>
    <property type="match status" value="1"/>
</dbReference>
<protein>
    <submittedName>
        <fullName evidence="1">Tex family protein</fullName>
    </submittedName>
</protein>
<dbReference type="SMART" id="SM00732">
    <property type="entry name" value="YqgFc"/>
    <property type="match status" value="1"/>
</dbReference>
<dbReference type="InterPro" id="IPR055179">
    <property type="entry name" value="Tex-like_central_region"/>
</dbReference>
<dbReference type="Pfam" id="PF09371">
    <property type="entry name" value="Tex_N"/>
    <property type="match status" value="1"/>
</dbReference>